<feature type="compositionally biased region" description="Basic and acidic residues" evidence="1">
    <location>
        <begin position="75"/>
        <end position="86"/>
    </location>
</feature>
<feature type="region of interest" description="Disordered" evidence="1">
    <location>
        <begin position="70"/>
        <end position="104"/>
    </location>
</feature>
<evidence type="ECO:0000313" key="2">
    <source>
        <dbReference type="EMBL" id="VDK77534.1"/>
    </source>
</evidence>
<evidence type="ECO:0000313" key="4">
    <source>
        <dbReference type="WBParaSite" id="GPUH_0000980401-mRNA-1"/>
    </source>
</evidence>
<gene>
    <name evidence="2" type="ORF">GPUH_LOCUS9793</name>
</gene>
<reference evidence="2 3" key="2">
    <citation type="submission" date="2018-11" db="EMBL/GenBank/DDBJ databases">
        <authorList>
            <consortium name="Pathogen Informatics"/>
        </authorList>
    </citation>
    <scope>NUCLEOTIDE SEQUENCE [LARGE SCALE GENOMIC DNA]</scope>
</reference>
<dbReference type="WBParaSite" id="GPUH_0000980401-mRNA-1">
    <property type="protein sequence ID" value="GPUH_0000980401-mRNA-1"/>
    <property type="gene ID" value="GPUH_0000980401"/>
</dbReference>
<protein>
    <submittedName>
        <fullName evidence="4">HYLS1_C domain-containing protein</fullName>
    </submittedName>
</protein>
<keyword evidence="3" id="KW-1185">Reference proteome</keyword>
<reference evidence="4" key="1">
    <citation type="submission" date="2016-06" db="UniProtKB">
        <authorList>
            <consortium name="WormBaseParasite"/>
        </authorList>
    </citation>
    <scope>IDENTIFICATION</scope>
</reference>
<accession>A0A183DM52</accession>
<evidence type="ECO:0000313" key="3">
    <source>
        <dbReference type="Proteomes" id="UP000271098"/>
    </source>
</evidence>
<proteinExistence type="predicted"/>
<dbReference type="EMBL" id="UYRT01033825">
    <property type="protein sequence ID" value="VDK77534.1"/>
    <property type="molecule type" value="Genomic_DNA"/>
</dbReference>
<feature type="region of interest" description="Disordered" evidence="1">
    <location>
        <begin position="26"/>
        <end position="47"/>
    </location>
</feature>
<sequence length="180" mass="21287">FEDLKRRRKAFKARRECLLASPPVTRRTACSEVPAQTAKQSLTTPPRTRKIVGSEELAWTAADSPENLSVRRPRAPVETDAAREHGLPSYYQKSRREREPADNRNAYYELLRRPEQYETRVRNGNSDYRLPDPIKMAQVPNWDFINPRFVENRGGAWTFKKRSNVEEFNRPDYENRRMRY</sequence>
<feature type="compositionally biased region" description="Polar residues" evidence="1">
    <location>
        <begin position="37"/>
        <end position="46"/>
    </location>
</feature>
<evidence type="ECO:0000256" key="1">
    <source>
        <dbReference type="SAM" id="MobiDB-lite"/>
    </source>
</evidence>
<dbReference type="AlphaFoldDB" id="A0A183DM52"/>
<organism evidence="4">
    <name type="scientific">Gongylonema pulchrum</name>
    <dbReference type="NCBI Taxonomy" id="637853"/>
    <lineage>
        <taxon>Eukaryota</taxon>
        <taxon>Metazoa</taxon>
        <taxon>Ecdysozoa</taxon>
        <taxon>Nematoda</taxon>
        <taxon>Chromadorea</taxon>
        <taxon>Rhabditida</taxon>
        <taxon>Spirurina</taxon>
        <taxon>Spiruromorpha</taxon>
        <taxon>Spiruroidea</taxon>
        <taxon>Gongylonematidae</taxon>
        <taxon>Gongylonema</taxon>
    </lineage>
</organism>
<dbReference type="Proteomes" id="UP000271098">
    <property type="component" value="Unassembled WGS sequence"/>
</dbReference>
<name>A0A183DM52_9BILA</name>